<gene>
    <name evidence="2" type="ORF">g.6016</name>
</gene>
<proteinExistence type="predicted"/>
<protein>
    <recommendedName>
        <fullName evidence="3">Lipid-binding serum glycoprotein N-terminal domain-containing protein</fullName>
    </recommendedName>
</protein>
<accession>A0A1B6FC96</accession>
<evidence type="ECO:0000313" key="2">
    <source>
        <dbReference type="EMBL" id="JAS47836.1"/>
    </source>
</evidence>
<evidence type="ECO:0008006" key="3">
    <source>
        <dbReference type="Google" id="ProtNLM"/>
    </source>
</evidence>
<dbReference type="EMBL" id="GECZ01021933">
    <property type="protein sequence ID" value="JAS47836.1"/>
    <property type="molecule type" value="Transcribed_RNA"/>
</dbReference>
<keyword evidence="1" id="KW-0732">Signal</keyword>
<feature type="non-terminal residue" evidence="2">
    <location>
        <position position="1"/>
    </location>
</feature>
<dbReference type="Pfam" id="PF16984">
    <property type="entry name" value="Grp7_allergen"/>
    <property type="match status" value="1"/>
</dbReference>
<dbReference type="Gene3D" id="3.15.10.50">
    <property type="match status" value="1"/>
</dbReference>
<dbReference type="InterPro" id="IPR020234">
    <property type="entry name" value="Mite_allergen_group-7"/>
</dbReference>
<feature type="signal peptide" evidence="1">
    <location>
        <begin position="1"/>
        <end position="31"/>
    </location>
</feature>
<reference evidence="2" key="1">
    <citation type="submission" date="2015-11" db="EMBL/GenBank/DDBJ databases">
        <title>De novo transcriptome assembly of four potential Pierce s Disease insect vectors from Arizona vineyards.</title>
        <authorList>
            <person name="Tassone E.E."/>
        </authorList>
    </citation>
    <scope>NUCLEOTIDE SEQUENCE</scope>
</reference>
<sequence length="231" mass="25842">DNPECFKRYTMTHLCLTVLLIVSGTSTFTNADNEEKVNINDMVDMLLEDVTNSLSETNSGSVTVPDLERTFRKSFLKGGLKATRGVFSDLTTLKRTGNATLVLNDDSATVKVFLGLGKMQLEFGHCRAWLSKLSTSDRLTINVNRNSIEVKITITIDGDNCQTTLDDAKINEFGDLKVVLKNLGKIKFVADRLVDWIVNHFDDKIRVALESKLKSVLEKELKKHNLCSLLK</sequence>
<organism evidence="2">
    <name type="scientific">Cuerna arida</name>
    <dbReference type="NCBI Taxonomy" id="1464854"/>
    <lineage>
        <taxon>Eukaryota</taxon>
        <taxon>Metazoa</taxon>
        <taxon>Ecdysozoa</taxon>
        <taxon>Arthropoda</taxon>
        <taxon>Hexapoda</taxon>
        <taxon>Insecta</taxon>
        <taxon>Pterygota</taxon>
        <taxon>Neoptera</taxon>
        <taxon>Paraneoptera</taxon>
        <taxon>Hemiptera</taxon>
        <taxon>Auchenorrhyncha</taxon>
        <taxon>Membracoidea</taxon>
        <taxon>Cicadellidae</taxon>
        <taxon>Cicadellinae</taxon>
        <taxon>Proconiini</taxon>
        <taxon>Cuerna</taxon>
    </lineage>
</organism>
<dbReference type="InterPro" id="IPR038602">
    <property type="entry name" value="Mite_allergen_7_sf"/>
</dbReference>
<evidence type="ECO:0000256" key="1">
    <source>
        <dbReference type="SAM" id="SignalP"/>
    </source>
</evidence>
<feature type="chain" id="PRO_5008582752" description="Lipid-binding serum glycoprotein N-terminal domain-containing protein" evidence="1">
    <location>
        <begin position="32"/>
        <end position="231"/>
    </location>
</feature>
<name>A0A1B6FC96_9HEMI</name>
<dbReference type="AlphaFoldDB" id="A0A1B6FC96"/>